<dbReference type="GO" id="GO:0006146">
    <property type="term" value="P:adenine catabolic process"/>
    <property type="evidence" value="ECO:0007669"/>
    <property type="project" value="InterPro"/>
</dbReference>
<dbReference type="Proteomes" id="UP001108123">
    <property type="component" value="Unassembled WGS sequence"/>
</dbReference>
<dbReference type="SUPFAM" id="SSF51338">
    <property type="entry name" value="Composite domain of metallo-dependent hydrolases"/>
    <property type="match status" value="1"/>
</dbReference>
<comment type="caution">
    <text evidence="11">The sequence shown here is derived from an EMBL/GenBank/DDBJ whole genome shotgun (WGS) entry which is preliminary data.</text>
</comment>
<reference evidence="11" key="1">
    <citation type="submission" date="2022-01" db="EMBL/GenBank/DDBJ databases">
        <title>Collection of gut derived symbiotic bacterial strains cultured from healthy donors.</title>
        <authorList>
            <person name="Lin H."/>
            <person name="Kohout C."/>
            <person name="Waligurski E."/>
            <person name="Pamer E.G."/>
        </authorList>
    </citation>
    <scope>NUCLEOTIDE SEQUENCE</scope>
    <source>
        <strain evidence="11">MSK.14.39</strain>
    </source>
</reference>
<dbReference type="FunFam" id="3.20.20.140:FF:000016">
    <property type="entry name" value="Adenine deaminase"/>
    <property type="match status" value="1"/>
</dbReference>
<dbReference type="CDD" id="cd01295">
    <property type="entry name" value="AdeC"/>
    <property type="match status" value="1"/>
</dbReference>
<dbReference type="Pfam" id="PF01979">
    <property type="entry name" value="Amidohydro_1"/>
    <property type="match status" value="1"/>
</dbReference>
<evidence type="ECO:0000256" key="8">
    <source>
        <dbReference type="HAMAP-Rule" id="MF_01518"/>
    </source>
</evidence>
<dbReference type="Pfam" id="PF13382">
    <property type="entry name" value="Adenine_deam_C"/>
    <property type="match status" value="1"/>
</dbReference>
<dbReference type="InterPro" id="IPR006679">
    <property type="entry name" value="Adenine_deam"/>
</dbReference>
<dbReference type="SUPFAM" id="SSF51556">
    <property type="entry name" value="Metallo-dependent hydrolases"/>
    <property type="match status" value="1"/>
</dbReference>
<evidence type="ECO:0000313" key="12">
    <source>
        <dbReference type="Proteomes" id="UP001108123"/>
    </source>
</evidence>
<keyword evidence="5 8" id="KW-0464">Manganese</keyword>
<evidence type="ECO:0000259" key="9">
    <source>
        <dbReference type="Pfam" id="PF01979"/>
    </source>
</evidence>
<dbReference type="HAMAP" id="MF_01518">
    <property type="entry name" value="Adenine_deamin"/>
    <property type="match status" value="1"/>
</dbReference>
<dbReference type="Gene3D" id="2.30.40.10">
    <property type="entry name" value="Urease, subunit C, domain 1"/>
    <property type="match status" value="1"/>
</dbReference>
<evidence type="ECO:0000256" key="2">
    <source>
        <dbReference type="ARBA" id="ARBA00006773"/>
    </source>
</evidence>
<evidence type="ECO:0000256" key="3">
    <source>
        <dbReference type="ARBA" id="ARBA00012782"/>
    </source>
</evidence>
<dbReference type="GO" id="GO:0000034">
    <property type="term" value="F:adenine deaminase activity"/>
    <property type="evidence" value="ECO:0007669"/>
    <property type="project" value="UniProtKB-UniRule"/>
</dbReference>
<comment type="cofactor">
    <cofactor evidence="1 8">
        <name>Mn(2+)</name>
        <dbReference type="ChEBI" id="CHEBI:29035"/>
    </cofactor>
</comment>
<organism evidence="11 12">
    <name type="scientific">Anaerosalibacter bizertensis</name>
    <dbReference type="NCBI Taxonomy" id="932217"/>
    <lineage>
        <taxon>Bacteria</taxon>
        <taxon>Bacillati</taxon>
        <taxon>Bacillota</taxon>
        <taxon>Tissierellia</taxon>
        <taxon>Tissierellales</taxon>
        <taxon>Sporanaerobacteraceae</taxon>
        <taxon>Anaerosalibacter</taxon>
    </lineage>
</organism>
<name>A0A9Q4FM54_9FIRM</name>
<dbReference type="InterPro" id="IPR026912">
    <property type="entry name" value="Adenine_deam_C"/>
</dbReference>
<evidence type="ECO:0000259" key="10">
    <source>
        <dbReference type="Pfam" id="PF13382"/>
    </source>
</evidence>
<evidence type="ECO:0000256" key="6">
    <source>
        <dbReference type="ARBA" id="ARBA00047720"/>
    </source>
</evidence>
<keyword evidence="4 8" id="KW-0378">Hydrolase</keyword>
<dbReference type="PANTHER" id="PTHR11113">
    <property type="entry name" value="N-ACETYLGLUCOSAMINE-6-PHOSPHATE DEACETYLASE"/>
    <property type="match status" value="1"/>
</dbReference>
<sequence length="572" mass="62411">MKRTELKNLISIAAGNKKADLVLKNCSIINVLTSEIVEGDIAIYNGKIAGIGDYTGEKEIDVEGKFIAPGFIDGHVHIESSMASPSQFAKAIVPRGTTTIIADPHEIANVSGTDGIKYILDDSENIPLDVYIMLPSCVPATPFENSGANLKAEDLRELIDHERVLGLGELMNYPGVINGDEEVLDKILLAKGKKIDGHGPLINAGQLNAYIASGISTEHECSTVEEMKNRLRLGMYILIREGSAAKNLKELIKGVNKENLNRCLFCTDDKHPDDILSDGHINYNIKLAMKEGMDPIDAVKMATINGAECYGLKDRGAIAPGYIADLVVIDNLEDFNILKVFKRGKMVGEDYNPLFEVSSTDTLKVENSVNIKKLTLKDLDIELKSNSANVIKLFSHSLFTEKVEREVEVKDGKFTFGQEDILKVAVVERHNGTGNIGLGLVENFGLKGGAIASTIAHDSHNIIAIGDSDEDILKAIEEIKKIGGGITIVSNKKVLKSLPLPIAGLMSEESLEKINDKFKEMLSIAYRELGVNSEIDPFMTLSFIALPVIPELKITDMGLFDVSKFKFVDISN</sequence>
<dbReference type="NCBIfam" id="TIGR01178">
    <property type="entry name" value="ade"/>
    <property type="match status" value="1"/>
</dbReference>
<dbReference type="RefSeq" id="WP_226808399.1">
    <property type="nucleotide sequence ID" value="NZ_JAJBNW010000055.1"/>
</dbReference>
<accession>A0A9Q4FM54</accession>
<protein>
    <recommendedName>
        <fullName evidence="7 8">Adenine deaminase</fullName>
        <shortName evidence="8">Adenase</shortName>
        <shortName evidence="8">Adenine aminase</shortName>
        <ecNumber evidence="3 8">3.5.4.2</ecNumber>
    </recommendedName>
</protein>
<evidence type="ECO:0000256" key="5">
    <source>
        <dbReference type="ARBA" id="ARBA00023211"/>
    </source>
</evidence>
<proteinExistence type="inferred from homology"/>
<dbReference type="EMBL" id="JAKNID010000027">
    <property type="protein sequence ID" value="MCG4565329.1"/>
    <property type="molecule type" value="Genomic_DNA"/>
</dbReference>
<dbReference type="InterPro" id="IPR032466">
    <property type="entry name" value="Metal_Hydrolase"/>
</dbReference>
<keyword evidence="12" id="KW-1185">Reference proteome</keyword>
<dbReference type="InterPro" id="IPR006680">
    <property type="entry name" value="Amidohydro-rel"/>
</dbReference>
<dbReference type="InterPro" id="IPR011059">
    <property type="entry name" value="Metal-dep_hydrolase_composite"/>
</dbReference>
<dbReference type="Gene3D" id="3.20.20.140">
    <property type="entry name" value="Metal-dependent hydrolases"/>
    <property type="match status" value="1"/>
</dbReference>
<evidence type="ECO:0000256" key="4">
    <source>
        <dbReference type="ARBA" id="ARBA00022801"/>
    </source>
</evidence>
<evidence type="ECO:0000256" key="1">
    <source>
        <dbReference type="ARBA" id="ARBA00001936"/>
    </source>
</evidence>
<gene>
    <name evidence="8 11" type="primary">ade</name>
    <name evidence="11" type="ORF">L0P62_07705</name>
</gene>
<evidence type="ECO:0000256" key="7">
    <source>
        <dbReference type="ARBA" id="ARBA00069718"/>
    </source>
</evidence>
<dbReference type="EC" id="3.5.4.2" evidence="3 8"/>
<comment type="catalytic activity">
    <reaction evidence="6 8">
        <text>adenine + H2O + H(+) = hypoxanthine + NH4(+)</text>
        <dbReference type="Rhea" id="RHEA:23688"/>
        <dbReference type="ChEBI" id="CHEBI:15377"/>
        <dbReference type="ChEBI" id="CHEBI:15378"/>
        <dbReference type="ChEBI" id="CHEBI:16708"/>
        <dbReference type="ChEBI" id="CHEBI:17368"/>
        <dbReference type="ChEBI" id="CHEBI:28938"/>
        <dbReference type="EC" id="3.5.4.2"/>
    </reaction>
</comment>
<dbReference type="AlphaFoldDB" id="A0A9Q4FM54"/>
<feature type="domain" description="Adenine deaminase C-terminal" evidence="10">
    <location>
        <begin position="398"/>
        <end position="566"/>
    </location>
</feature>
<feature type="domain" description="Amidohydrolase-related" evidence="9">
    <location>
        <begin position="66"/>
        <end position="347"/>
    </location>
</feature>
<comment type="similarity">
    <text evidence="2 8">Belongs to the metallo-dependent hydrolases superfamily. Adenine deaminase family.</text>
</comment>
<evidence type="ECO:0000313" key="11">
    <source>
        <dbReference type="EMBL" id="MCG4565329.1"/>
    </source>
</evidence>
<dbReference type="PANTHER" id="PTHR11113:SF2">
    <property type="entry name" value="ADENINE DEAMINASE"/>
    <property type="match status" value="1"/>
</dbReference>